<evidence type="ECO:0000256" key="1">
    <source>
        <dbReference type="ARBA" id="ARBA00006739"/>
    </source>
</evidence>
<accession>A0A6V8PXJ4</accession>
<protein>
    <recommendedName>
        <fullName evidence="2">Glycosyltransferase 2-like domain-containing protein</fullName>
    </recommendedName>
</protein>
<evidence type="ECO:0000259" key="2">
    <source>
        <dbReference type="Pfam" id="PF00535"/>
    </source>
</evidence>
<dbReference type="Pfam" id="PF00535">
    <property type="entry name" value="Glycos_transf_2"/>
    <property type="match status" value="1"/>
</dbReference>
<dbReference type="PANTHER" id="PTHR48090">
    <property type="entry name" value="UNDECAPRENYL-PHOSPHATE 4-DEOXY-4-FORMAMIDO-L-ARABINOSE TRANSFERASE-RELATED"/>
    <property type="match status" value="1"/>
</dbReference>
<dbReference type="SUPFAM" id="SSF53448">
    <property type="entry name" value="Nucleotide-diphospho-sugar transferases"/>
    <property type="match status" value="1"/>
</dbReference>
<dbReference type="AlphaFoldDB" id="A0A6V8PXJ4"/>
<evidence type="ECO:0000313" key="3">
    <source>
        <dbReference type="EMBL" id="GFP37208.1"/>
    </source>
</evidence>
<dbReference type="Gene3D" id="3.90.550.10">
    <property type="entry name" value="Spore Coat Polysaccharide Biosynthesis Protein SpsA, Chain A"/>
    <property type="match status" value="1"/>
</dbReference>
<sequence length="250" mass="28648">MQFSTEDMEKRGMNKKICVLLPAYNEAQNIQKLIQEIRTIVQDIVVIDDGSRDETARLARRAGAVVISHKRNQGKGVALKTGFNYALGKGYHGVITMDADGQHLPGEIKNFLLCVETDDPDIILGSRMHDPKGMPPHRLWTNLFTSWLISRRAGQKIEDCQSGFRCISSRVLEKTELVTRTFDTEPELLMRASWHGFKIHHVPITSVYLPNSISRINPIVDTWRFFALVFRSFRWERNIRRAKNTPGVYP</sequence>
<dbReference type="CDD" id="cd04179">
    <property type="entry name" value="DPM_DPG-synthase_like"/>
    <property type="match status" value="1"/>
</dbReference>
<proteinExistence type="inferred from homology"/>
<name>A0A6V8PXJ4_9ACTN</name>
<reference evidence="3 4" key="1">
    <citation type="journal article" date="2020" name="Front. Microbiol.">
        <title>Single-cell genomics of novel Actinobacteria with the Wood-Ljungdahl pathway discovered in a serpentinizing system.</title>
        <authorList>
            <person name="Merino N."/>
            <person name="Kawai M."/>
            <person name="Boyd E.S."/>
            <person name="Colman D.R."/>
            <person name="McGlynn S.E."/>
            <person name="Nealson K.H."/>
            <person name="Kurokawa K."/>
            <person name="Hongoh Y."/>
        </authorList>
    </citation>
    <scope>NUCLEOTIDE SEQUENCE [LARGE SCALE GENOMIC DNA]</scope>
    <source>
        <strain evidence="3 4">S44</strain>
    </source>
</reference>
<dbReference type="Proteomes" id="UP000561271">
    <property type="component" value="Unassembled WGS sequence"/>
</dbReference>
<comment type="caution">
    <text evidence="3">The sequence shown here is derived from an EMBL/GenBank/DDBJ whole genome shotgun (WGS) entry which is preliminary data.</text>
</comment>
<evidence type="ECO:0000313" key="4">
    <source>
        <dbReference type="Proteomes" id="UP000561271"/>
    </source>
</evidence>
<dbReference type="InterPro" id="IPR050256">
    <property type="entry name" value="Glycosyltransferase_2"/>
</dbReference>
<dbReference type="PANTHER" id="PTHR48090:SF7">
    <property type="entry name" value="RFBJ PROTEIN"/>
    <property type="match status" value="1"/>
</dbReference>
<gene>
    <name evidence="3" type="ORF">HKBW3S44_00888</name>
</gene>
<dbReference type="InterPro" id="IPR029044">
    <property type="entry name" value="Nucleotide-diphossugar_trans"/>
</dbReference>
<dbReference type="EMBL" id="BLSC01000060">
    <property type="protein sequence ID" value="GFP37208.1"/>
    <property type="molecule type" value="Genomic_DNA"/>
</dbReference>
<comment type="similarity">
    <text evidence="1">Belongs to the glycosyltransferase 2 family.</text>
</comment>
<feature type="domain" description="Glycosyltransferase 2-like" evidence="2">
    <location>
        <begin position="18"/>
        <end position="169"/>
    </location>
</feature>
<dbReference type="InterPro" id="IPR001173">
    <property type="entry name" value="Glyco_trans_2-like"/>
</dbReference>
<organism evidence="3 4">
    <name type="scientific">Candidatus Hakubella thermalkaliphila</name>
    <dbReference type="NCBI Taxonomy" id="2754717"/>
    <lineage>
        <taxon>Bacteria</taxon>
        <taxon>Bacillati</taxon>
        <taxon>Actinomycetota</taxon>
        <taxon>Actinomycetota incertae sedis</taxon>
        <taxon>Candidatus Hakubellales</taxon>
        <taxon>Candidatus Hakubellaceae</taxon>
        <taxon>Candidatus Hakubella</taxon>
    </lineage>
</organism>